<sequence length="386" mass="41851">MTLLQVGNWFVIELSTESFKTIRNASVNSSKIIELTYKFLLYNNNTNTTSAVDFKNLPNFTVTINWTGEDISFNQIINNALGKCTEYTTAIKVNASNHCKGEDNEYIRLNATSEDTIKLTVTKTLNTTNDLNSQQLTYTITITNNVPSTATNVTVTEILYPILILVSNNTIYGTYDGSVWDIGSINVGETVNMTLVVKINGSCIINNTVVVNTPDQNNTGDTTTNDTNVTSSINFSIVKVANVSSVLNGQTVEYTITVTNNGFDNATSVIVSDILDSRLVYIGSNTTQGIYDPITGLWNIDNINVDSTVTLTIVVRANGSENIENIADITPNQTNTANNSTNTTIFVPSSAPNKIITNSTLIVPANVAVSKTINIAAIATDEYETP</sequence>
<organism evidence="2 3">
    <name type="scientific">Candidatus Methanobinarius endosymbioticus</name>
    <dbReference type="NCBI Taxonomy" id="2006182"/>
    <lineage>
        <taxon>Archaea</taxon>
        <taxon>Methanobacteriati</taxon>
        <taxon>Methanobacteriota</taxon>
        <taxon>Methanomada group</taxon>
        <taxon>Methanobacteria</taxon>
        <taxon>Methanobacteriales</taxon>
        <taxon>Methanobacteriaceae</taxon>
        <taxon>Candidatus Methanobinarius</taxon>
    </lineage>
</organism>
<dbReference type="Gene3D" id="2.60.40.1170">
    <property type="entry name" value="Mu homology domain, subdomain B"/>
    <property type="match status" value="1"/>
</dbReference>
<gene>
    <name evidence="2" type="ORF">ALNOE001_04060</name>
</gene>
<dbReference type="PANTHER" id="PTHR34819">
    <property type="entry name" value="LARGE CYSTEINE-RICH PERIPLASMIC PROTEIN OMCB"/>
    <property type="match status" value="1"/>
</dbReference>
<dbReference type="NCBIfam" id="TIGR01451">
    <property type="entry name" value="B_ant_repeat"/>
    <property type="match status" value="2"/>
</dbReference>
<dbReference type="AlphaFoldDB" id="A0A366MF95"/>
<comment type="caution">
    <text evidence="2">The sequence shown here is derived from an EMBL/GenBank/DDBJ whole genome shotgun (WGS) entry which is preliminary data.</text>
</comment>
<name>A0A366MF95_9EURY</name>
<evidence type="ECO:0000313" key="3">
    <source>
        <dbReference type="Proteomes" id="UP000253099"/>
    </source>
</evidence>
<feature type="domain" description="DUF11" evidence="1">
    <location>
        <begin position="236"/>
        <end position="345"/>
    </location>
</feature>
<keyword evidence="3" id="KW-1185">Reference proteome</keyword>
<proteinExistence type="predicted"/>
<dbReference type="InterPro" id="IPR051172">
    <property type="entry name" value="Chlamydia_OmcB"/>
</dbReference>
<feature type="domain" description="DUF11" evidence="1">
    <location>
        <begin position="119"/>
        <end position="224"/>
    </location>
</feature>
<dbReference type="Pfam" id="PF01345">
    <property type="entry name" value="DUF11"/>
    <property type="match status" value="2"/>
</dbReference>
<dbReference type="Proteomes" id="UP000253099">
    <property type="component" value="Unassembled WGS sequence"/>
</dbReference>
<dbReference type="InterPro" id="IPR047589">
    <property type="entry name" value="DUF11_rpt"/>
</dbReference>
<dbReference type="InterPro" id="IPR001434">
    <property type="entry name" value="OmcB-like_DUF11"/>
</dbReference>
<evidence type="ECO:0000259" key="1">
    <source>
        <dbReference type="Pfam" id="PF01345"/>
    </source>
</evidence>
<reference evidence="2 3" key="1">
    <citation type="submission" date="2018-06" db="EMBL/GenBank/DDBJ databases">
        <title>Genomic insight into two independent archaeal endosymbiosis events.</title>
        <authorList>
            <person name="Lind A.E."/>
            <person name="Lewis W.H."/>
            <person name="Spang A."/>
            <person name="Guy L."/>
            <person name="Embley M.T."/>
            <person name="Ettema T.J.G."/>
        </authorList>
    </citation>
    <scope>NUCLEOTIDE SEQUENCE [LARGE SCALE GENOMIC DNA]</scope>
    <source>
        <strain evidence="2">NOE</strain>
    </source>
</reference>
<evidence type="ECO:0000313" key="2">
    <source>
        <dbReference type="EMBL" id="RBQ24169.1"/>
    </source>
</evidence>
<dbReference type="EMBL" id="NIZT01000009">
    <property type="protein sequence ID" value="RBQ24169.1"/>
    <property type="molecule type" value="Genomic_DNA"/>
</dbReference>
<protein>
    <recommendedName>
        <fullName evidence="1">DUF11 domain-containing protein</fullName>
    </recommendedName>
</protein>
<dbReference type="PANTHER" id="PTHR34819:SF3">
    <property type="entry name" value="CELL SURFACE PROTEIN"/>
    <property type="match status" value="1"/>
</dbReference>
<accession>A0A366MF95</accession>